<protein>
    <recommendedName>
        <fullName evidence="4">Copper-exporting P-type ATPase</fullName>
        <ecNumber evidence="3">7.2.2.8</ecNumber>
    </recommendedName>
    <alternativeName>
        <fullName evidence="18">Copper-exporting P-type ATPase A</fullName>
    </alternativeName>
    <alternativeName>
        <fullName evidence="19">Cu(+)-exporting ATPase</fullName>
    </alternativeName>
</protein>
<evidence type="ECO:0000313" key="23">
    <source>
        <dbReference type="EMBL" id="OUM19891.1"/>
    </source>
</evidence>
<dbReference type="AlphaFoldDB" id="A0A252F2H9"/>
<dbReference type="CDD" id="cd02094">
    <property type="entry name" value="P-type_ATPase_Cu-like"/>
    <property type="match status" value="1"/>
</dbReference>
<dbReference type="Gene3D" id="3.40.1110.10">
    <property type="entry name" value="Calcium-transporting ATPase, cytoplasmic domain N"/>
    <property type="match status" value="1"/>
</dbReference>
<dbReference type="EC" id="7.2.2.8" evidence="3"/>
<keyword evidence="15" id="KW-0186">Copper</keyword>
<dbReference type="PANTHER" id="PTHR43520">
    <property type="entry name" value="ATP7, ISOFORM B"/>
    <property type="match status" value="1"/>
</dbReference>
<dbReference type="GO" id="GO:0005524">
    <property type="term" value="F:ATP binding"/>
    <property type="evidence" value="ECO:0007669"/>
    <property type="project" value="UniProtKB-UniRule"/>
</dbReference>
<evidence type="ECO:0000259" key="22">
    <source>
        <dbReference type="PROSITE" id="PS50846"/>
    </source>
</evidence>
<accession>A0A252F2H9</accession>
<name>A0A252F2H9_9FIRM</name>
<comment type="catalytic activity">
    <reaction evidence="20">
        <text>Cu(+)(in) + ATP + H2O = Cu(+)(out) + ADP + phosphate + H(+)</text>
        <dbReference type="Rhea" id="RHEA:25792"/>
        <dbReference type="ChEBI" id="CHEBI:15377"/>
        <dbReference type="ChEBI" id="CHEBI:15378"/>
        <dbReference type="ChEBI" id="CHEBI:30616"/>
        <dbReference type="ChEBI" id="CHEBI:43474"/>
        <dbReference type="ChEBI" id="CHEBI:49552"/>
        <dbReference type="ChEBI" id="CHEBI:456216"/>
        <dbReference type="EC" id="7.2.2.8"/>
    </reaction>
</comment>
<dbReference type="SUPFAM" id="SSF55008">
    <property type="entry name" value="HMA, heavy metal-associated domain"/>
    <property type="match status" value="3"/>
</dbReference>
<evidence type="ECO:0000256" key="4">
    <source>
        <dbReference type="ARBA" id="ARBA00015102"/>
    </source>
</evidence>
<feature type="domain" description="HMA" evidence="22">
    <location>
        <begin position="860"/>
        <end position="926"/>
    </location>
</feature>
<evidence type="ECO:0000256" key="13">
    <source>
        <dbReference type="ARBA" id="ARBA00022967"/>
    </source>
</evidence>
<dbReference type="GO" id="GO:0043682">
    <property type="term" value="F:P-type divalent copper transporter activity"/>
    <property type="evidence" value="ECO:0007669"/>
    <property type="project" value="TreeGrafter"/>
</dbReference>
<dbReference type="NCBIfam" id="TIGR00003">
    <property type="entry name" value="copper ion binding protein"/>
    <property type="match status" value="3"/>
</dbReference>
<keyword evidence="9 21" id="KW-0547">Nucleotide-binding</keyword>
<feature type="transmembrane region" description="Helical" evidence="21">
    <location>
        <begin position="699"/>
        <end position="721"/>
    </location>
</feature>
<dbReference type="PROSITE" id="PS00154">
    <property type="entry name" value="ATPASE_E1_E2"/>
    <property type="match status" value="1"/>
</dbReference>
<dbReference type="GO" id="GO:0005507">
    <property type="term" value="F:copper ion binding"/>
    <property type="evidence" value="ECO:0007669"/>
    <property type="project" value="InterPro"/>
</dbReference>
<dbReference type="InterPro" id="IPR023298">
    <property type="entry name" value="ATPase_P-typ_TM_dom_sf"/>
</dbReference>
<dbReference type="InterPro" id="IPR001757">
    <property type="entry name" value="P_typ_ATPase"/>
</dbReference>
<comment type="caution">
    <text evidence="23">The sequence shown here is derived from an EMBL/GenBank/DDBJ whole genome shotgun (WGS) entry which is preliminary data.</text>
</comment>
<evidence type="ECO:0000256" key="20">
    <source>
        <dbReference type="ARBA" id="ARBA00049289"/>
    </source>
</evidence>
<evidence type="ECO:0000256" key="14">
    <source>
        <dbReference type="ARBA" id="ARBA00022989"/>
    </source>
</evidence>
<dbReference type="InterPro" id="IPR036412">
    <property type="entry name" value="HAD-like_sf"/>
</dbReference>
<gene>
    <name evidence="23" type="ORF">CBW42_10435</name>
</gene>
<dbReference type="NCBIfam" id="TIGR01494">
    <property type="entry name" value="ATPase_P-type"/>
    <property type="match status" value="1"/>
</dbReference>
<keyword evidence="14 21" id="KW-1133">Transmembrane helix</keyword>
<keyword evidence="7 21" id="KW-0479">Metal-binding</keyword>
<dbReference type="Pfam" id="PF00122">
    <property type="entry name" value="E1-E2_ATPase"/>
    <property type="match status" value="1"/>
</dbReference>
<feature type="transmembrane region" description="Helical" evidence="21">
    <location>
        <begin position="205"/>
        <end position="223"/>
    </location>
</feature>
<dbReference type="InterPro" id="IPR023299">
    <property type="entry name" value="ATPase_P-typ_cyto_dom_N"/>
</dbReference>
<dbReference type="InterPro" id="IPR059000">
    <property type="entry name" value="ATPase_P-type_domA"/>
</dbReference>
<dbReference type="PANTHER" id="PTHR43520:SF8">
    <property type="entry name" value="P-TYPE CU(+) TRANSPORTER"/>
    <property type="match status" value="1"/>
</dbReference>
<evidence type="ECO:0000256" key="3">
    <source>
        <dbReference type="ARBA" id="ARBA00012517"/>
    </source>
</evidence>
<evidence type="ECO:0000256" key="21">
    <source>
        <dbReference type="RuleBase" id="RU362081"/>
    </source>
</evidence>
<dbReference type="RefSeq" id="WP_087021025.1">
    <property type="nucleotide sequence ID" value="NZ_NHOC01000009.1"/>
</dbReference>
<keyword evidence="16" id="KW-0406">Ion transport</keyword>
<dbReference type="PROSITE" id="PS50846">
    <property type="entry name" value="HMA_2"/>
    <property type="match status" value="3"/>
</dbReference>
<dbReference type="SUPFAM" id="SSF81665">
    <property type="entry name" value="Calcium ATPase, transmembrane domain M"/>
    <property type="match status" value="1"/>
</dbReference>
<dbReference type="FunFam" id="3.30.70.100:FF:000005">
    <property type="entry name" value="Copper-exporting P-type ATPase A"/>
    <property type="match status" value="1"/>
</dbReference>
<proteinExistence type="inferred from homology"/>
<dbReference type="InterPro" id="IPR008250">
    <property type="entry name" value="ATPase_P-typ_transduc_dom_A_sf"/>
</dbReference>
<dbReference type="Pfam" id="PF00702">
    <property type="entry name" value="Hydrolase"/>
    <property type="match status" value="1"/>
</dbReference>
<feature type="transmembrane region" description="Helical" evidence="21">
    <location>
        <begin position="385"/>
        <end position="410"/>
    </location>
</feature>
<evidence type="ECO:0000256" key="8">
    <source>
        <dbReference type="ARBA" id="ARBA00022737"/>
    </source>
</evidence>
<sequence length="931" mass="98145">MVQQKKFRVTGMTCTACSAHVEKAVRAVEGVRQADVSLMMNRMIVSFDDTATSVGEICAAVARAGYGAEEEGTTGAAEQQANPLEQQQKEMKTRLVWSIAFLIPLMYLSMGHMMGLPLPGIFLGLENAITYSLTQFLLCLPIVYLNRAFFINGFKTLWHRAPNMDALIAVGASAALVYGVFAIYRMGVGLGAGDMALVEQYHMDLYFESAGTILTLITVGKYLEVRARSKTGSAIESLMKLAPQTALVERDGRQIEVGVDELHPGDVVVLRPGDRVPVDGIVKEGSSSVDESAITGESIPVEKTIGSQVVTATVNGKGFLKIRAQRVGADTTLSQIIRLVEEAAASKAPIARLADRIAGVFVPTVMAIALAAAGIWLLCGATAEFALSIGISVLVVSCPCSLGLATPVAIMVGTGKGAENGILFRSAQALEELHSIDTVVLDKTGTITEGRPCVTDVLLTGLVTEDMLVRIAASVEAYSEHPLAEAVVRYAEEKHIQPEKVVSFEPIFGRGVAATLGTHRYLAGNAALMEENGINLSDVASEVDALTRGGKTPLYFAREDGLLGVLAAMDTVKPSSAEAIRMLRGLGLEVRMLTGDNRVTATAIQHQLGIDTVEAEVLPQDKQAHIAALQSAGKKVAMVGDGVNDAPALARADVGIAIGAGTDVAIDSAGVILMRSDLRDVADAVRLSRAVLRNIKQNLFWAFFYNSVGIPLAAGVFYAALGWRLTPMFAAAAMSLSSVCVVTNALRLRGFRPLARAGQEDAKSEPQTIETQTEAMTTEKGSQTMKATMKIDGMMCMHCVGHVSDALNALDGVSAKVVLEDNAAYLELSGDCDAALAAVKQAVADAGYTVTGVEPEDAPQKATLKIDGMMCMHCVGRVSDALNALDGVSAKVVLEDNAAYLELSGDCDAALAAAQKAVADAGYTVTGTERG</sequence>
<dbReference type="NCBIfam" id="TIGR01525">
    <property type="entry name" value="ATPase-IB_hvy"/>
    <property type="match status" value="1"/>
</dbReference>
<evidence type="ECO:0000256" key="10">
    <source>
        <dbReference type="ARBA" id="ARBA00022796"/>
    </source>
</evidence>
<dbReference type="SFLD" id="SFLDS00003">
    <property type="entry name" value="Haloacid_Dehalogenase"/>
    <property type="match status" value="1"/>
</dbReference>
<evidence type="ECO:0000256" key="5">
    <source>
        <dbReference type="ARBA" id="ARBA00022448"/>
    </source>
</evidence>
<dbReference type="SFLD" id="SFLDG00002">
    <property type="entry name" value="C1.7:_P-type_atpase_like"/>
    <property type="match status" value="1"/>
</dbReference>
<dbReference type="InterPro" id="IPR027256">
    <property type="entry name" value="P-typ_ATPase_IB"/>
</dbReference>
<dbReference type="Gene3D" id="2.70.150.10">
    <property type="entry name" value="Calcium-transporting ATPase, cytoplasmic transduction domain A"/>
    <property type="match status" value="1"/>
</dbReference>
<feature type="transmembrane region" description="Helical" evidence="21">
    <location>
        <begin position="727"/>
        <end position="746"/>
    </location>
</feature>
<dbReference type="Proteomes" id="UP000194903">
    <property type="component" value="Unassembled WGS sequence"/>
</dbReference>
<dbReference type="InterPro" id="IPR044492">
    <property type="entry name" value="P_typ_ATPase_HD_dom"/>
</dbReference>
<evidence type="ECO:0000256" key="12">
    <source>
        <dbReference type="ARBA" id="ARBA00022842"/>
    </source>
</evidence>
<dbReference type="NCBIfam" id="TIGR01511">
    <property type="entry name" value="ATPase-IB1_Cu"/>
    <property type="match status" value="1"/>
</dbReference>
<keyword evidence="8" id="KW-0677">Repeat</keyword>
<dbReference type="Gene3D" id="3.40.50.1000">
    <property type="entry name" value="HAD superfamily/HAD-like"/>
    <property type="match status" value="1"/>
</dbReference>
<evidence type="ECO:0000256" key="11">
    <source>
        <dbReference type="ARBA" id="ARBA00022840"/>
    </source>
</evidence>
<evidence type="ECO:0000313" key="24">
    <source>
        <dbReference type="Proteomes" id="UP000194903"/>
    </source>
</evidence>
<dbReference type="GO" id="GO:0016887">
    <property type="term" value="F:ATP hydrolysis activity"/>
    <property type="evidence" value="ECO:0007669"/>
    <property type="project" value="InterPro"/>
</dbReference>
<dbReference type="EMBL" id="NHOC01000009">
    <property type="protein sequence ID" value="OUM19891.1"/>
    <property type="molecule type" value="Genomic_DNA"/>
</dbReference>
<dbReference type="PROSITE" id="PS01047">
    <property type="entry name" value="HMA_1"/>
    <property type="match status" value="3"/>
</dbReference>
<dbReference type="SUPFAM" id="SSF56784">
    <property type="entry name" value="HAD-like"/>
    <property type="match status" value="1"/>
</dbReference>
<keyword evidence="11 21" id="KW-0067">ATP-binding</keyword>
<feature type="transmembrane region" description="Helical" evidence="21">
    <location>
        <begin position="95"/>
        <end position="116"/>
    </location>
</feature>
<dbReference type="InterPro" id="IPR036163">
    <property type="entry name" value="HMA_dom_sf"/>
</dbReference>
<evidence type="ECO:0000256" key="9">
    <source>
        <dbReference type="ARBA" id="ARBA00022741"/>
    </source>
</evidence>
<comment type="similarity">
    <text evidence="2 21">Belongs to the cation transport ATPase (P-type) (TC 3.A.3) family. Type IB subfamily.</text>
</comment>
<keyword evidence="12" id="KW-0460">Magnesium</keyword>
<evidence type="ECO:0000256" key="7">
    <source>
        <dbReference type="ARBA" id="ARBA00022723"/>
    </source>
</evidence>
<evidence type="ECO:0000256" key="6">
    <source>
        <dbReference type="ARBA" id="ARBA00022692"/>
    </source>
</evidence>
<keyword evidence="5" id="KW-0813">Transport</keyword>
<dbReference type="InterPro" id="IPR018303">
    <property type="entry name" value="ATPase_P-typ_P_site"/>
</dbReference>
<feature type="transmembrane region" description="Helical" evidence="21">
    <location>
        <begin position="128"/>
        <end position="145"/>
    </location>
</feature>
<comment type="subcellular location">
    <subcellularLocation>
        <location evidence="1">Cell membrane</location>
        <topology evidence="1">Multi-pass membrane protein</topology>
    </subcellularLocation>
</comment>
<dbReference type="InterPro" id="IPR006121">
    <property type="entry name" value="HMA_dom"/>
</dbReference>
<evidence type="ECO:0000256" key="2">
    <source>
        <dbReference type="ARBA" id="ARBA00006024"/>
    </source>
</evidence>
<dbReference type="CDD" id="cd00371">
    <property type="entry name" value="HMA"/>
    <property type="match status" value="3"/>
</dbReference>
<keyword evidence="24" id="KW-1185">Reference proteome</keyword>
<keyword evidence="10" id="KW-0187">Copper transport</keyword>
<feature type="transmembrane region" description="Helical" evidence="21">
    <location>
        <begin position="357"/>
        <end position="379"/>
    </location>
</feature>
<dbReference type="InterPro" id="IPR017969">
    <property type="entry name" value="Heavy-metal-associated_CS"/>
</dbReference>
<keyword evidence="13" id="KW-1278">Translocase</keyword>
<feature type="domain" description="HMA" evidence="22">
    <location>
        <begin position="3"/>
        <end position="69"/>
    </location>
</feature>
<evidence type="ECO:0000256" key="1">
    <source>
        <dbReference type="ARBA" id="ARBA00004651"/>
    </source>
</evidence>
<dbReference type="FunFam" id="2.70.150.10:FF:000002">
    <property type="entry name" value="Copper-transporting ATPase 1, putative"/>
    <property type="match status" value="1"/>
</dbReference>
<dbReference type="PRINTS" id="PR00943">
    <property type="entry name" value="CUATPASE"/>
</dbReference>
<keyword evidence="17 21" id="KW-0472">Membrane</keyword>
<evidence type="ECO:0000256" key="16">
    <source>
        <dbReference type="ARBA" id="ARBA00023065"/>
    </source>
</evidence>
<organism evidence="23 24">
    <name type="scientific">Butyricicoccus porcorum</name>
    <dbReference type="NCBI Taxonomy" id="1945634"/>
    <lineage>
        <taxon>Bacteria</taxon>
        <taxon>Bacillati</taxon>
        <taxon>Bacillota</taxon>
        <taxon>Clostridia</taxon>
        <taxon>Eubacteriales</taxon>
        <taxon>Butyricicoccaceae</taxon>
        <taxon>Butyricicoccus</taxon>
    </lineage>
</organism>
<feature type="transmembrane region" description="Helical" evidence="21">
    <location>
        <begin position="166"/>
        <end position="185"/>
    </location>
</feature>
<keyword evidence="6 21" id="KW-0812">Transmembrane</keyword>
<dbReference type="PRINTS" id="PR00119">
    <property type="entry name" value="CATATPASE"/>
</dbReference>
<evidence type="ECO:0000256" key="17">
    <source>
        <dbReference type="ARBA" id="ARBA00023136"/>
    </source>
</evidence>
<evidence type="ECO:0000256" key="15">
    <source>
        <dbReference type="ARBA" id="ARBA00023008"/>
    </source>
</evidence>
<reference evidence="23 24" key="1">
    <citation type="submission" date="2017-05" db="EMBL/GenBank/DDBJ databases">
        <title>Butyricicoccus porcorum sp. nov. a butyrate-producing bacterium from the swine intestinal tract.</title>
        <authorList>
            <person name="Trachsel J."/>
            <person name="Humphrey S."/>
            <person name="Allen H.K."/>
        </authorList>
    </citation>
    <scope>NUCLEOTIDE SEQUENCE [LARGE SCALE GENOMIC DNA]</scope>
    <source>
        <strain evidence="23">BB10</strain>
    </source>
</reference>
<evidence type="ECO:0000256" key="18">
    <source>
        <dbReference type="ARBA" id="ARBA00029719"/>
    </source>
</evidence>
<dbReference type="GO" id="GO:0005886">
    <property type="term" value="C:plasma membrane"/>
    <property type="evidence" value="ECO:0007669"/>
    <property type="project" value="UniProtKB-SubCell"/>
</dbReference>
<dbReference type="GO" id="GO:0140581">
    <property type="term" value="F:P-type monovalent copper transporter activity"/>
    <property type="evidence" value="ECO:0007669"/>
    <property type="project" value="UniProtKB-EC"/>
</dbReference>
<dbReference type="SFLD" id="SFLDF00027">
    <property type="entry name" value="p-type_atpase"/>
    <property type="match status" value="1"/>
</dbReference>
<evidence type="ECO:0000256" key="19">
    <source>
        <dbReference type="ARBA" id="ARBA00033239"/>
    </source>
</evidence>
<dbReference type="InterPro" id="IPR023214">
    <property type="entry name" value="HAD_sf"/>
</dbReference>
<keyword evidence="21" id="KW-1003">Cell membrane</keyword>
<dbReference type="OrthoDB" id="9813266at2"/>
<dbReference type="GO" id="GO:0055070">
    <property type="term" value="P:copper ion homeostasis"/>
    <property type="evidence" value="ECO:0007669"/>
    <property type="project" value="TreeGrafter"/>
</dbReference>
<dbReference type="SUPFAM" id="SSF81653">
    <property type="entry name" value="Calcium ATPase, transduction domain A"/>
    <property type="match status" value="1"/>
</dbReference>
<dbReference type="Pfam" id="PF00403">
    <property type="entry name" value="HMA"/>
    <property type="match status" value="3"/>
</dbReference>
<feature type="domain" description="HMA" evidence="22">
    <location>
        <begin position="785"/>
        <end position="851"/>
    </location>
</feature>
<dbReference type="InterPro" id="IPR006122">
    <property type="entry name" value="HMA_Cu_ion-bd"/>
</dbReference>
<dbReference type="Gene3D" id="3.30.70.100">
    <property type="match status" value="3"/>
</dbReference>